<reference evidence="2" key="1">
    <citation type="submission" date="2019-08" db="EMBL/GenBank/DDBJ databases">
        <authorList>
            <person name="Kucharzyk K."/>
            <person name="Murdoch R.W."/>
            <person name="Higgins S."/>
            <person name="Loffler F."/>
        </authorList>
    </citation>
    <scope>NUCLEOTIDE SEQUENCE</scope>
</reference>
<gene>
    <name evidence="2" type="ORF">SDC9_206827</name>
</gene>
<dbReference type="EMBL" id="VSSQ01132726">
    <property type="protein sequence ID" value="MPN59109.1"/>
    <property type="molecule type" value="Genomic_DNA"/>
</dbReference>
<organism evidence="2">
    <name type="scientific">bioreactor metagenome</name>
    <dbReference type="NCBI Taxonomy" id="1076179"/>
    <lineage>
        <taxon>unclassified sequences</taxon>
        <taxon>metagenomes</taxon>
        <taxon>ecological metagenomes</taxon>
    </lineage>
</organism>
<evidence type="ECO:0000256" key="1">
    <source>
        <dbReference type="SAM" id="MobiDB-lite"/>
    </source>
</evidence>
<proteinExistence type="predicted"/>
<comment type="caution">
    <text evidence="2">The sequence shown here is derived from an EMBL/GenBank/DDBJ whole genome shotgun (WGS) entry which is preliminary data.</text>
</comment>
<feature type="region of interest" description="Disordered" evidence="1">
    <location>
        <begin position="1"/>
        <end position="20"/>
    </location>
</feature>
<dbReference type="AlphaFoldDB" id="A0A645J8S7"/>
<evidence type="ECO:0000313" key="2">
    <source>
        <dbReference type="EMBL" id="MPN59109.1"/>
    </source>
</evidence>
<sequence length="89" mass="9060">MSPWASFTAGGVGRSVGDTRLGSTETMVGVGVGEVDVQPTNDAASAIASATPLRCLRFMISLFFDPNGPQAPLMPSGDAVPRPAGGRLL</sequence>
<name>A0A645J8S7_9ZZZZ</name>
<protein>
    <submittedName>
        <fullName evidence="2">Uncharacterized protein</fullName>
    </submittedName>
</protein>
<accession>A0A645J8S7</accession>